<dbReference type="Gene3D" id="3.55.50.30">
    <property type="match status" value="1"/>
</dbReference>
<evidence type="ECO:0000313" key="16">
    <source>
        <dbReference type="Proteomes" id="UP001338309"/>
    </source>
</evidence>
<dbReference type="NCBIfam" id="TIGR04057">
    <property type="entry name" value="SusC_RagA_signa"/>
    <property type="match status" value="1"/>
</dbReference>
<keyword evidence="4" id="KW-0406">Ion transport</keyword>
<dbReference type="SMART" id="SM00965">
    <property type="entry name" value="STN"/>
    <property type="match status" value="1"/>
</dbReference>
<keyword evidence="5 12" id="KW-0812">Transmembrane</keyword>
<dbReference type="InterPro" id="IPR012910">
    <property type="entry name" value="Plug_dom"/>
</dbReference>
<evidence type="ECO:0000256" key="2">
    <source>
        <dbReference type="ARBA" id="ARBA00022448"/>
    </source>
</evidence>
<keyword evidence="2 12" id="KW-0813">Transport</keyword>
<keyword evidence="11 12" id="KW-0998">Cell outer membrane</keyword>
<evidence type="ECO:0000259" key="14">
    <source>
        <dbReference type="SMART" id="SM00965"/>
    </source>
</evidence>
<dbReference type="Pfam" id="PF00593">
    <property type="entry name" value="TonB_dep_Rec_b-barrel"/>
    <property type="match status" value="1"/>
</dbReference>
<comment type="similarity">
    <text evidence="12 13">Belongs to the TonB-dependent receptor family.</text>
</comment>
<comment type="subcellular location">
    <subcellularLocation>
        <location evidence="1 12">Cell outer membrane</location>
        <topology evidence="1 12">Multi-pass membrane protein</topology>
    </subcellularLocation>
</comment>
<evidence type="ECO:0000256" key="10">
    <source>
        <dbReference type="ARBA" id="ARBA00023170"/>
    </source>
</evidence>
<dbReference type="NCBIfam" id="TIGR04056">
    <property type="entry name" value="OMP_RagA_SusC"/>
    <property type="match status" value="1"/>
</dbReference>
<name>A0ABQ6PNR2_9BACT</name>
<evidence type="ECO:0000256" key="5">
    <source>
        <dbReference type="ARBA" id="ARBA00022692"/>
    </source>
</evidence>
<keyword evidence="9 12" id="KW-0472">Membrane</keyword>
<dbReference type="SUPFAM" id="SSF56935">
    <property type="entry name" value="Porins"/>
    <property type="match status" value="1"/>
</dbReference>
<evidence type="ECO:0000256" key="11">
    <source>
        <dbReference type="ARBA" id="ARBA00023237"/>
    </source>
</evidence>
<proteinExistence type="inferred from homology"/>
<protein>
    <submittedName>
        <fullName evidence="15">TonB-dependent receptor</fullName>
    </submittedName>
</protein>
<dbReference type="InterPro" id="IPR023996">
    <property type="entry name" value="TonB-dep_OMP_SusC/RagA"/>
</dbReference>
<keyword evidence="4" id="KW-0410">Iron transport</keyword>
<organism evidence="15 16">
    <name type="scientific">Algoriphagus confluentis</name>
    <dbReference type="NCBI Taxonomy" id="1697556"/>
    <lineage>
        <taxon>Bacteria</taxon>
        <taxon>Pseudomonadati</taxon>
        <taxon>Bacteroidota</taxon>
        <taxon>Cytophagia</taxon>
        <taxon>Cytophagales</taxon>
        <taxon>Cyclobacteriaceae</taxon>
        <taxon>Algoriphagus</taxon>
    </lineage>
</organism>
<accession>A0ABQ6PNR2</accession>
<dbReference type="PANTHER" id="PTHR30069:SF29">
    <property type="entry name" value="HEMOGLOBIN AND HEMOGLOBIN-HAPTOGLOBIN-BINDING PROTEIN 1-RELATED"/>
    <property type="match status" value="1"/>
</dbReference>
<dbReference type="Gene3D" id="2.170.130.10">
    <property type="entry name" value="TonB-dependent receptor, plug domain"/>
    <property type="match status" value="1"/>
</dbReference>
<keyword evidence="3 12" id="KW-1134">Transmembrane beta strand</keyword>
<keyword evidence="6" id="KW-0732">Signal</keyword>
<dbReference type="PANTHER" id="PTHR30069">
    <property type="entry name" value="TONB-DEPENDENT OUTER MEMBRANE RECEPTOR"/>
    <property type="match status" value="1"/>
</dbReference>
<dbReference type="InterPro" id="IPR039426">
    <property type="entry name" value="TonB-dep_rcpt-like"/>
</dbReference>
<evidence type="ECO:0000256" key="3">
    <source>
        <dbReference type="ARBA" id="ARBA00022452"/>
    </source>
</evidence>
<dbReference type="PROSITE" id="PS52016">
    <property type="entry name" value="TONB_DEPENDENT_REC_3"/>
    <property type="match status" value="1"/>
</dbReference>
<dbReference type="Pfam" id="PF07715">
    <property type="entry name" value="Plug"/>
    <property type="match status" value="1"/>
</dbReference>
<evidence type="ECO:0000256" key="13">
    <source>
        <dbReference type="RuleBase" id="RU003357"/>
    </source>
</evidence>
<dbReference type="SUPFAM" id="SSF49464">
    <property type="entry name" value="Carboxypeptidase regulatory domain-like"/>
    <property type="match status" value="1"/>
</dbReference>
<evidence type="ECO:0000256" key="1">
    <source>
        <dbReference type="ARBA" id="ARBA00004571"/>
    </source>
</evidence>
<dbReference type="EMBL" id="BTPD01000005">
    <property type="protein sequence ID" value="GMQ29311.1"/>
    <property type="molecule type" value="Genomic_DNA"/>
</dbReference>
<evidence type="ECO:0000256" key="9">
    <source>
        <dbReference type="ARBA" id="ARBA00023136"/>
    </source>
</evidence>
<dbReference type="InterPro" id="IPR036942">
    <property type="entry name" value="Beta-barrel_TonB_sf"/>
</dbReference>
<keyword evidence="8 13" id="KW-0798">TonB box</keyword>
<evidence type="ECO:0000256" key="4">
    <source>
        <dbReference type="ARBA" id="ARBA00022496"/>
    </source>
</evidence>
<sequence length="1179" mass="129524">MKKFLFITSVLWYCWHMANAQNEPLIASSKRSDPFEKSTKEPKALLKDRLHDLEEVFQVSIAFKDDLVQKKVVQPGFFPKASPEESLSLLLKGTGIQYEKVGAGSYVLFPKASSKASSSVNPEIPAGFLDRTNPQNVPHERMGIKREVRKPSHAEFSVTGRVMDEKGNGFPGVNILVKGTTQGTVTDISGNYSLNVPDGSSVLVFSFVGYNSQEVQVQNRSVINVSMSLDESSLEEIVVTALGVEKSAKSLGYSTARVKSDELTINRTPNLMNALQGKIAGVNISSLGTGPGGTSKIRIRGQSSISGQNNPLIVINGVPIDNTNFGTNPGNNASDNSIGVRGGGVTSDGGDGLSSINPDDVESMTVLKGAAAAALYGSRAKDGVIMITTKSKGDRQGIGVTYNINYTNEAPLDFTDYQYEYGQGEQGVRPTTPNPTSGQWSFGERFQPGMTQVLFDGVTVPYQPVRNHIRDFFRNGQNLTNSLSLASASEKGGFNLSFSDLTSRGIVPNNSYNRKTINLGFGYDLTPKLSFRGNINYSNEKNTNPPNIGQQDNTIPVALYNLANSMPLNVLDENKYDEDGNEAVYSRFRNRTNPYFTLAEQFNRIIRDRIFGNVSLKYNFTPWLNIQGRVGQDYWSRDQDYNNFPTGQASRAPAPAGFVNGVYTQESRRFREINADFLISANKSFGDIGFNASFGGNHMYRRSDVNSVQVTDFVVRGLYTVQNGRAKDPIFDLSERAVNSLYGSAEVSLKNRLFLTGTLRNDWFSTLSEANRSILYPSVATSWVFKDNTGESGWLNFGKLRVAYAEVGSDSDVAPYSDVLFYGINNNLFGNQPVGGPIGTTLPNPDLRPMRVAETEVGFELTMFQGRVSLDVAGYHKITTDQIVRAQISDASGFVTTSINSGKSQNQGVEMLLTLVPIENSNFTWEFTTNATYNKTKVLSLLTDTPGERITVGTHVFNGELRQIVGEEMAQIAGFGFRRDEQGRIIYGANGIPLRTPDLINFGSALPKWFGGFNNAFNYKGVMFSFLIDFKLGNMMLSGTNFNAIRHGLHKMTLQGREGGVIGEGVNQNGEPNTVAAPVQSYWEVVRSQALIEPAVFDGGYWKLRQITLGYDFTKHLKEKSPIRGLKLNFVANNVLLLQKWVDNIDPESFGYSSDNLVGMESTGLPTTRGLGFNLNVKF</sequence>
<feature type="domain" description="Secretin/TonB short N-terminal" evidence="14">
    <location>
        <begin position="59"/>
        <end position="111"/>
    </location>
</feature>
<dbReference type="Gene3D" id="2.60.40.1120">
    <property type="entry name" value="Carboxypeptidase-like, regulatory domain"/>
    <property type="match status" value="1"/>
</dbReference>
<dbReference type="Proteomes" id="UP001338309">
    <property type="component" value="Unassembled WGS sequence"/>
</dbReference>
<dbReference type="Pfam" id="PF13715">
    <property type="entry name" value="CarbopepD_reg_2"/>
    <property type="match status" value="1"/>
</dbReference>
<evidence type="ECO:0000256" key="8">
    <source>
        <dbReference type="ARBA" id="ARBA00023077"/>
    </source>
</evidence>
<dbReference type="Gene3D" id="2.40.170.20">
    <property type="entry name" value="TonB-dependent receptor, beta-barrel domain"/>
    <property type="match status" value="1"/>
</dbReference>
<dbReference type="InterPro" id="IPR008969">
    <property type="entry name" value="CarboxyPept-like_regulatory"/>
</dbReference>
<evidence type="ECO:0000313" key="15">
    <source>
        <dbReference type="EMBL" id="GMQ29311.1"/>
    </source>
</evidence>
<reference evidence="15 16" key="1">
    <citation type="submission" date="2023-08" db="EMBL/GenBank/DDBJ databases">
        <title>Draft genome sequence of Algoriphagus confluentis.</title>
        <authorList>
            <person name="Takatani N."/>
            <person name="Hosokawa M."/>
            <person name="Sawabe T."/>
        </authorList>
    </citation>
    <scope>NUCLEOTIDE SEQUENCE [LARGE SCALE GENOMIC DNA]</scope>
    <source>
        <strain evidence="15 16">NBRC 111222</strain>
    </source>
</reference>
<evidence type="ECO:0000256" key="6">
    <source>
        <dbReference type="ARBA" id="ARBA00022729"/>
    </source>
</evidence>
<gene>
    <name evidence="15" type="ORF">Aconfl_19540</name>
</gene>
<evidence type="ECO:0000256" key="12">
    <source>
        <dbReference type="PROSITE-ProRule" id="PRU01360"/>
    </source>
</evidence>
<dbReference type="InterPro" id="IPR000531">
    <property type="entry name" value="Beta-barrel_TonB"/>
</dbReference>
<dbReference type="InterPro" id="IPR011662">
    <property type="entry name" value="Secretin/TonB_short_N"/>
</dbReference>
<keyword evidence="16" id="KW-1185">Reference proteome</keyword>
<evidence type="ECO:0000256" key="7">
    <source>
        <dbReference type="ARBA" id="ARBA00023004"/>
    </source>
</evidence>
<keyword evidence="10 15" id="KW-0675">Receptor</keyword>
<dbReference type="InterPro" id="IPR023997">
    <property type="entry name" value="TonB-dep_OMP_SusC/RagA_CS"/>
</dbReference>
<dbReference type="InterPro" id="IPR037066">
    <property type="entry name" value="Plug_dom_sf"/>
</dbReference>
<keyword evidence="7" id="KW-0408">Iron</keyword>
<comment type="caution">
    <text evidence="15">The sequence shown here is derived from an EMBL/GenBank/DDBJ whole genome shotgun (WGS) entry which is preliminary data.</text>
</comment>